<name>A0A1B2RCL2_ACIBA</name>
<keyword evidence="1" id="KW-0175">Coiled coil</keyword>
<keyword evidence="2" id="KW-0614">Plasmid</keyword>
<sequence>MSETDLQKLQRLTAEVNSLKEKMDQEAEEKAKLIGKYFIEFASLNESNAESFLKFLDEIIEDKKAHKLAKRKEVKALAEYITYTVSKNPT</sequence>
<protein>
    <submittedName>
        <fullName evidence="2">Uncharacterized protein</fullName>
    </submittedName>
</protein>
<evidence type="ECO:0000256" key="1">
    <source>
        <dbReference type="SAM" id="Coils"/>
    </source>
</evidence>
<feature type="coiled-coil region" evidence="1">
    <location>
        <begin position="2"/>
        <end position="36"/>
    </location>
</feature>
<geneLocation type="plasmid" evidence="2">
    <name>IHIT7853-OXA-23</name>
</geneLocation>
<dbReference type="AlphaFoldDB" id="A0A1B2RCL2"/>
<dbReference type="EMBL" id="KX118105">
    <property type="protein sequence ID" value="AOB42356.1"/>
    <property type="molecule type" value="Genomic_DNA"/>
</dbReference>
<dbReference type="RefSeq" id="WP_064534776.1">
    <property type="nucleotide sequence ID" value="NZ_KX118105.1"/>
</dbReference>
<evidence type="ECO:0000313" key="2">
    <source>
        <dbReference type="EMBL" id="AOB42356.1"/>
    </source>
</evidence>
<reference evidence="2" key="1">
    <citation type="journal article" date="2016" name="Gut Pathog.">
        <title>Genome sequence of OXA-23 producing Acinetobacter baumannii IHIT7853, a carbapenem-resistant strain from a cat belonging to international clone IC1.</title>
        <authorList>
            <person name="Ewers C."/>
            <person name="Klotz P."/>
            <person name="Scheufen S."/>
            <person name="Leidner U."/>
            <person name="Gottig S."/>
            <person name="Semmler T."/>
        </authorList>
    </citation>
    <scope>NUCLEOTIDE SEQUENCE</scope>
    <source>
        <strain evidence="2">IHIT7853</strain>
        <plasmid evidence="2">IHIT7853-OXA-23</plasmid>
    </source>
</reference>
<proteinExistence type="predicted"/>
<accession>A0A1B2RCL2</accession>
<organism evidence="2">
    <name type="scientific">Acinetobacter baumannii</name>
    <dbReference type="NCBI Taxonomy" id="470"/>
    <lineage>
        <taxon>Bacteria</taxon>
        <taxon>Pseudomonadati</taxon>
        <taxon>Pseudomonadota</taxon>
        <taxon>Gammaproteobacteria</taxon>
        <taxon>Moraxellales</taxon>
        <taxon>Moraxellaceae</taxon>
        <taxon>Acinetobacter</taxon>
        <taxon>Acinetobacter calcoaceticus/baumannii complex</taxon>
    </lineage>
</organism>